<dbReference type="Proteomes" id="UP001595556">
    <property type="component" value="Unassembled WGS sequence"/>
</dbReference>
<proteinExistence type="predicted"/>
<feature type="chain" id="PRO_5046477003" description="TonB C-terminal domain-containing protein" evidence="1">
    <location>
        <begin position="24"/>
        <end position="127"/>
    </location>
</feature>
<sequence>MSHHPFVVIALLLAGAVAPRAQANQLELDLLVAKQPRKVVCELGTAVLQYPETEPLRPMKGTLNLLVRLQPDGKLANVRLVGQQGMDAADASLFVPNVSAFLAQAKCPAQRFGIDVKLTLAVDAGRK</sequence>
<evidence type="ECO:0000313" key="2">
    <source>
        <dbReference type="EMBL" id="MFC3148062.1"/>
    </source>
</evidence>
<name>A0ABV7H9L1_9BURK</name>
<organism evidence="2 3">
    <name type="scientific">Piscinibacterium candidicorallinum</name>
    <dbReference type="NCBI Taxonomy" id="1793872"/>
    <lineage>
        <taxon>Bacteria</taxon>
        <taxon>Pseudomonadati</taxon>
        <taxon>Pseudomonadota</taxon>
        <taxon>Betaproteobacteria</taxon>
        <taxon>Burkholderiales</taxon>
        <taxon>Piscinibacterium</taxon>
    </lineage>
</organism>
<keyword evidence="3" id="KW-1185">Reference proteome</keyword>
<keyword evidence="1" id="KW-0732">Signal</keyword>
<feature type="signal peptide" evidence="1">
    <location>
        <begin position="1"/>
        <end position="23"/>
    </location>
</feature>
<evidence type="ECO:0008006" key="4">
    <source>
        <dbReference type="Google" id="ProtNLM"/>
    </source>
</evidence>
<dbReference type="EMBL" id="JBHRTI010000004">
    <property type="protein sequence ID" value="MFC3148062.1"/>
    <property type="molecule type" value="Genomic_DNA"/>
</dbReference>
<evidence type="ECO:0000256" key="1">
    <source>
        <dbReference type="SAM" id="SignalP"/>
    </source>
</evidence>
<reference evidence="3" key="1">
    <citation type="journal article" date="2019" name="Int. J. Syst. Evol. Microbiol.">
        <title>The Global Catalogue of Microorganisms (GCM) 10K type strain sequencing project: providing services to taxonomists for standard genome sequencing and annotation.</title>
        <authorList>
            <consortium name="The Broad Institute Genomics Platform"/>
            <consortium name="The Broad Institute Genome Sequencing Center for Infectious Disease"/>
            <person name="Wu L."/>
            <person name="Ma J."/>
        </authorList>
    </citation>
    <scope>NUCLEOTIDE SEQUENCE [LARGE SCALE GENOMIC DNA]</scope>
    <source>
        <strain evidence="3">KCTC 52168</strain>
    </source>
</reference>
<gene>
    <name evidence="2" type="ORF">ACFOEN_10450</name>
</gene>
<accession>A0ABV7H9L1</accession>
<comment type="caution">
    <text evidence="2">The sequence shown here is derived from an EMBL/GenBank/DDBJ whole genome shotgun (WGS) entry which is preliminary data.</text>
</comment>
<evidence type="ECO:0000313" key="3">
    <source>
        <dbReference type="Proteomes" id="UP001595556"/>
    </source>
</evidence>
<protein>
    <recommendedName>
        <fullName evidence="4">TonB C-terminal domain-containing protein</fullName>
    </recommendedName>
</protein>
<dbReference type="RefSeq" id="WP_377303664.1">
    <property type="nucleotide sequence ID" value="NZ_CP180191.1"/>
</dbReference>